<dbReference type="PANTHER" id="PTHR10758:SF2">
    <property type="entry name" value="26S PROTEASOME NON-ATPASE REGULATORY SUBUNIT 3"/>
    <property type="match status" value="1"/>
</dbReference>
<gene>
    <name evidence="5" type="ORF">TrCOL_g13235</name>
</gene>
<dbReference type="InterPro" id="IPR036390">
    <property type="entry name" value="WH_DNA-bd_sf"/>
</dbReference>
<reference evidence="6" key="1">
    <citation type="journal article" date="2023" name="Commun. Biol.">
        <title>Genome analysis of Parmales, the sister group of diatoms, reveals the evolutionary specialization of diatoms from phago-mixotrophs to photoautotrophs.</title>
        <authorList>
            <person name="Ban H."/>
            <person name="Sato S."/>
            <person name="Yoshikawa S."/>
            <person name="Yamada K."/>
            <person name="Nakamura Y."/>
            <person name="Ichinomiya M."/>
            <person name="Sato N."/>
            <person name="Blanc-Mathieu R."/>
            <person name="Endo H."/>
            <person name="Kuwata A."/>
            <person name="Ogata H."/>
        </authorList>
    </citation>
    <scope>NUCLEOTIDE SEQUENCE [LARGE SCALE GENOMIC DNA]</scope>
</reference>
<protein>
    <recommendedName>
        <fullName evidence="4">PCI domain-containing protein</fullName>
    </recommendedName>
</protein>
<dbReference type="OrthoDB" id="1713558at2759"/>
<dbReference type="Pfam" id="PF08375">
    <property type="entry name" value="Rpn3_C"/>
    <property type="match status" value="1"/>
</dbReference>
<dbReference type="AlphaFoldDB" id="A0A9W7G5N8"/>
<accession>A0A9W7G5N8</accession>
<dbReference type="SMART" id="SM00088">
    <property type="entry name" value="PINT"/>
    <property type="match status" value="1"/>
</dbReference>
<dbReference type="EMBL" id="BRYA01000036">
    <property type="protein sequence ID" value="GMI33891.1"/>
    <property type="molecule type" value="Genomic_DNA"/>
</dbReference>
<feature type="domain" description="PCI" evidence="4">
    <location>
        <begin position="268"/>
        <end position="455"/>
    </location>
</feature>
<comment type="caution">
    <text evidence="5">The sequence shown here is derived from an EMBL/GenBank/DDBJ whole genome shotgun (WGS) entry which is preliminary data.</text>
</comment>
<dbReference type="PANTHER" id="PTHR10758">
    <property type="entry name" value="26S PROTEASOME NON-ATPASE REGULATORY SUBUNIT 3/COP9 SIGNALOSOME COMPLEX SUBUNIT 3"/>
    <property type="match status" value="1"/>
</dbReference>
<dbReference type="Pfam" id="PF25573">
    <property type="entry name" value="TPR_PSMD3_N"/>
    <property type="match status" value="1"/>
</dbReference>
<feature type="compositionally biased region" description="Pro residues" evidence="3">
    <location>
        <begin position="15"/>
        <end position="30"/>
    </location>
</feature>
<feature type="region of interest" description="Disordered" evidence="3">
    <location>
        <begin position="1"/>
        <end position="33"/>
    </location>
</feature>
<evidence type="ECO:0000256" key="3">
    <source>
        <dbReference type="SAM" id="MobiDB-lite"/>
    </source>
</evidence>
<dbReference type="SMART" id="SM00753">
    <property type="entry name" value="PAM"/>
    <property type="match status" value="1"/>
</dbReference>
<sequence length="526" mass="56375">MAASKADSKKADKAPPSPAKKAPPPPPPLPTIDHAAHRLASLLALPSAAELSASKPGAAEQGPAALPSGAGRTVRRWLSSSIVNKCRAVSYDKLIAACKRLLPANSEVAAVIESGKVGGGMDVDEEADDLTSCPSGLPHRLAIPALEAWMASLAINSILSVDAAAAFALSANLLGAVGKSAATSSSTYTPPALSPLIARLYRFRALAAEKSGSVGAVQPELVHALRLSTLSRAEEVQATLLNLMLRYYLAEKNIDAAAKLAANTTFPEGASNNQLCRNLYYSGRIGALRLEYTEAFSKLTLCLRKAPTNSGLAFRVVVNKLLVVVQCLSGEIPPRDTFFQAGMIKHLKPYLELVTCVRRGDLTTFSTVVDKHSAVFEQDGNASLIGRLRHTVVKAGLRTLSLSYSRISLADIAQRLGLGSAASAEYIVAKSIRDGVIDGIINHEGQFLECKEGQEIYSTIEPSVAFNRRIQWCLETHNTAVKGLRYPEDAYADSKKKKKKGEEDEKTDEEIAQEIEEELAEEEDEF</sequence>
<proteinExistence type="inferred from homology"/>
<evidence type="ECO:0000313" key="5">
    <source>
        <dbReference type="EMBL" id="GMI33891.1"/>
    </source>
</evidence>
<dbReference type="GO" id="GO:0008541">
    <property type="term" value="C:proteasome regulatory particle, lid subcomplex"/>
    <property type="evidence" value="ECO:0007669"/>
    <property type="project" value="TreeGrafter"/>
</dbReference>
<evidence type="ECO:0000259" key="4">
    <source>
        <dbReference type="PROSITE" id="PS50250"/>
    </source>
</evidence>
<name>A0A9W7G5N8_9STRA</name>
<keyword evidence="2" id="KW-0647">Proteasome</keyword>
<dbReference type="Proteomes" id="UP001165065">
    <property type="component" value="Unassembled WGS sequence"/>
</dbReference>
<feature type="region of interest" description="Disordered" evidence="3">
    <location>
        <begin position="491"/>
        <end position="510"/>
    </location>
</feature>
<organism evidence="5 6">
    <name type="scientific">Triparma columacea</name>
    <dbReference type="NCBI Taxonomy" id="722753"/>
    <lineage>
        <taxon>Eukaryota</taxon>
        <taxon>Sar</taxon>
        <taxon>Stramenopiles</taxon>
        <taxon>Ochrophyta</taxon>
        <taxon>Bolidophyceae</taxon>
        <taxon>Parmales</taxon>
        <taxon>Triparmaceae</taxon>
        <taxon>Triparma</taxon>
    </lineage>
</organism>
<evidence type="ECO:0000256" key="1">
    <source>
        <dbReference type="ARBA" id="ARBA00007912"/>
    </source>
</evidence>
<dbReference type="GO" id="GO:0030234">
    <property type="term" value="F:enzyme regulator activity"/>
    <property type="evidence" value="ECO:0007669"/>
    <property type="project" value="InterPro"/>
</dbReference>
<feature type="compositionally biased region" description="Basic and acidic residues" evidence="3">
    <location>
        <begin position="1"/>
        <end position="13"/>
    </location>
</feature>
<dbReference type="InterPro" id="IPR013586">
    <property type="entry name" value="PSMD3_C"/>
</dbReference>
<dbReference type="SUPFAM" id="SSF46785">
    <property type="entry name" value="Winged helix' DNA-binding domain"/>
    <property type="match status" value="1"/>
</dbReference>
<dbReference type="PROSITE" id="PS50250">
    <property type="entry name" value="PCI"/>
    <property type="match status" value="1"/>
</dbReference>
<evidence type="ECO:0000256" key="2">
    <source>
        <dbReference type="ARBA" id="ARBA00022942"/>
    </source>
</evidence>
<dbReference type="Pfam" id="PF01399">
    <property type="entry name" value="PCI"/>
    <property type="match status" value="1"/>
</dbReference>
<comment type="similarity">
    <text evidence="1">Belongs to the proteasome subunit S3 family.</text>
</comment>
<dbReference type="InterPro" id="IPR000717">
    <property type="entry name" value="PCI_dom"/>
</dbReference>
<dbReference type="InterPro" id="IPR057985">
    <property type="entry name" value="TPR_PSMD3_N"/>
</dbReference>
<evidence type="ECO:0000313" key="6">
    <source>
        <dbReference type="Proteomes" id="UP001165065"/>
    </source>
</evidence>
<dbReference type="InterPro" id="IPR050756">
    <property type="entry name" value="CSN3"/>
</dbReference>
<dbReference type="GO" id="GO:0042176">
    <property type="term" value="P:regulation of protein catabolic process"/>
    <property type="evidence" value="ECO:0007669"/>
    <property type="project" value="InterPro"/>
</dbReference>
<keyword evidence="6" id="KW-1185">Reference proteome</keyword>
<dbReference type="Gene3D" id="1.25.40.570">
    <property type="match status" value="1"/>
</dbReference>
<dbReference type="GO" id="GO:0006511">
    <property type="term" value="P:ubiquitin-dependent protein catabolic process"/>
    <property type="evidence" value="ECO:0007669"/>
    <property type="project" value="TreeGrafter"/>
</dbReference>